<dbReference type="PANTHER" id="PTHR35894">
    <property type="entry name" value="GENERAL SECRETION PATHWAY PROTEIN A-RELATED"/>
    <property type="match status" value="1"/>
</dbReference>
<reference evidence="4 5" key="1">
    <citation type="submission" date="2021-06" db="EMBL/GenBank/DDBJ databases">
        <authorList>
            <person name="Grouzdev D.S."/>
            <person name="Koziaeva V."/>
        </authorList>
    </citation>
    <scope>NUCLEOTIDE SEQUENCE [LARGE SCALE GENOMIC DNA]</scope>
    <source>
        <strain evidence="4 5">22</strain>
    </source>
</reference>
<dbReference type="PANTHER" id="PTHR35894:SF5">
    <property type="entry name" value="MU-LIKE PROPHAGE FLUMU DNA TRANSPOSITION PROTEIN B"/>
    <property type="match status" value="1"/>
</dbReference>
<proteinExistence type="predicted"/>
<dbReference type="Pfam" id="PF13401">
    <property type="entry name" value="AAA_22"/>
    <property type="match status" value="1"/>
</dbReference>
<dbReference type="InterPro" id="IPR049945">
    <property type="entry name" value="AAA_22"/>
</dbReference>
<sequence>MSDIAVQEKPAGLDPATNPERVPAADLEAWRAATERLNTHAKAAGLSRSEIARRSEVPMGTLSPWLDGKYGGSVANVTAKVIRYLDAIEERQRTAVAIPDVPDFVMTRAAREVTDALIYAQTMSEMVIITLAAGMGKSTACREFVRTSPGAFMVTMRETTRSAYSMVAEIALELDIPEQNPRKIDRAIGQRLRRNGRQTLLIVDEAQHIEDAAVNQLRYWLDQWGCGIALVGNEEVHTRWGGASPRAGFGQLHSRIGKRLSRSAPYPEDIAHLLDIWNISDKDCRRLLSTIAKKAGAFRQVDKTIRLAHLLAAGAQQPLSADHIRAAWANRGNEELR</sequence>
<dbReference type="InterPro" id="IPR010982">
    <property type="entry name" value="Lambda_DNA-bd_dom_sf"/>
</dbReference>
<feature type="region of interest" description="Disordered" evidence="1">
    <location>
        <begin position="1"/>
        <end position="20"/>
    </location>
</feature>
<dbReference type="Gene3D" id="1.10.260.40">
    <property type="entry name" value="lambda repressor-like DNA-binding domains"/>
    <property type="match status" value="1"/>
</dbReference>
<dbReference type="GO" id="GO:0016887">
    <property type="term" value="F:ATP hydrolysis activity"/>
    <property type="evidence" value="ECO:0007669"/>
    <property type="project" value="InterPro"/>
</dbReference>
<dbReference type="SUPFAM" id="SSF52540">
    <property type="entry name" value="P-loop containing nucleoside triphosphate hydrolases"/>
    <property type="match status" value="1"/>
</dbReference>
<dbReference type="Gene3D" id="1.10.1180.10">
    <property type="entry name" value="B transposition protein, C-terminal domain"/>
    <property type="match status" value="1"/>
</dbReference>
<dbReference type="Proteomes" id="UP000766595">
    <property type="component" value="Unassembled WGS sequence"/>
</dbReference>
<accession>A0A947D5C2</accession>
<evidence type="ECO:0000256" key="1">
    <source>
        <dbReference type="SAM" id="MobiDB-lite"/>
    </source>
</evidence>
<dbReference type="GO" id="GO:0006313">
    <property type="term" value="P:DNA transposition"/>
    <property type="evidence" value="ECO:0007669"/>
    <property type="project" value="InterPro"/>
</dbReference>
<dbReference type="RefSeq" id="WP_261969884.1">
    <property type="nucleotide sequence ID" value="NZ_JAHHZF010000008.1"/>
</dbReference>
<dbReference type="Pfam" id="PF09077">
    <property type="entry name" value="Phage-MuB_C"/>
    <property type="match status" value="1"/>
</dbReference>
<evidence type="ECO:0000313" key="4">
    <source>
        <dbReference type="EMBL" id="MBT9291328.1"/>
    </source>
</evidence>
<name>A0A947D5C2_9HYPH</name>
<gene>
    <name evidence="4" type="ORF">KL771_17810</name>
</gene>
<dbReference type="InterPro" id="IPR027417">
    <property type="entry name" value="P-loop_NTPase"/>
</dbReference>
<dbReference type="SUPFAM" id="SSF47681">
    <property type="entry name" value="C-terminal domain of B transposition protein"/>
    <property type="match status" value="1"/>
</dbReference>
<keyword evidence="5" id="KW-1185">Reference proteome</keyword>
<protein>
    <submittedName>
        <fullName evidence="4">AAA family ATPase</fullName>
    </submittedName>
</protein>
<comment type="caution">
    <text evidence="4">The sequence shown here is derived from an EMBL/GenBank/DDBJ whole genome shotgun (WGS) entry which is preliminary data.</text>
</comment>
<dbReference type="InterPro" id="IPR052026">
    <property type="entry name" value="ExeA_AAA_ATPase_DNA-bind"/>
</dbReference>
<evidence type="ECO:0000259" key="2">
    <source>
        <dbReference type="Pfam" id="PF09077"/>
    </source>
</evidence>
<feature type="domain" description="B transposition protein C-terminal" evidence="2">
    <location>
        <begin position="254"/>
        <end position="329"/>
    </location>
</feature>
<dbReference type="AlphaFoldDB" id="A0A947D5C2"/>
<organism evidence="4 5">
    <name type="scientific">Prosthecodimorpha staleyi</name>
    <dbReference type="NCBI Taxonomy" id="2840188"/>
    <lineage>
        <taxon>Bacteria</taxon>
        <taxon>Pseudomonadati</taxon>
        <taxon>Pseudomonadota</taxon>
        <taxon>Alphaproteobacteria</taxon>
        <taxon>Hyphomicrobiales</taxon>
        <taxon>Ancalomicrobiaceae</taxon>
        <taxon>Prosthecodimorpha</taxon>
    </lineage>
</organism>
<dbReference type="InterPro" id="IPR009084">
    <property type="entry name" value="B_transpositn_C"/>
</dbReference>
<dbReference type="GO" id="GO:0003677">
    <property type="term" value="F:DNA binding"/>
    <property type="evidence" value="ECO:0007669"/>
    <property type="project" value="InterPro"/>
</dbReference>
<evidence type="ECO:0000313" key="5">
    <source>
        <dbReference type="Proteomes" id="UP000766595"/>
    </source>
</evidence>
<feature type="domain" description="ORC1/DEAH AAA+ ATPase" evidence="3">
    <location>
        <begin position="127"/>
        <end position="238"/>
    </location>
</feature>
<dbReference type="EMBL" id="JAHHZF010000008">
    <property type="protein sequence ID" value="MBT9291328.1"/>
    <property type="molecule type" value="Genomic_DNA"/>
</dbReference>
<evidence type="ECO:0000259" key="3">
    <source>
        <dbReference type="Pfam" id="PF13401"/>
    </source>
</evidence>
<dbReference type="InterPro" id="IPR036733">
    <property type="entry name" value="B_transposit_C_sf"/>
</dbReference>
<dbReference type="Gene3D" id="3.40.50.300">
    <property type="entry name" value="P-loop containing nucleotide triphosphate hydrolases"/>
    <property type="match status" value="1"/>
</dbReference>